<dbReference type="PANTHER" id="PTHR11640">
    <property type="entry name" value="NEPHRIN"/>
    <property type="match status" value="1"/>
</dbReference>
<dbReference type="SUPFAM" id="SSF48726">
    <property type="entry name" value="Immunoglobulin"/>
    <property type="match status" value="3"/>
</dbReference>
<feature type="non-terminal residue" evidence="9">
    <location>
        <position position="372"/>
    </location>
</feature>
<feature type="chain" id="PRO_5046015529" description="Ig-like domain-containing protein" evidence="7">
    <location>
        <begin position="18"/>
        <end position="372"/>
    </location>
</feature>
<organism evidence="9 10">
    <name type="scientific">Mya arenaria</name>
    <name type="common">Soft-shell clam</name>
    <dbReference type="NCBI Taxonomy" id="6604"/>
    <lineage>
        <taxon>Eukaryota</taxon>
        <taxon>Metazoa</taxon>
        <taxon>Spiralia</taxon>
        <taxon>Lophotrochozoa</taxon>
        <taxon>Mollusca</taxon>
        <taxon>Bivalvia</taxon>
        <taxon>Autobranchia</taxon>
        <taxon>Heteroconchia</taxon>
        <taxon>Euheterodonta</taxon>
        <taxon>Imparidentia</taxon>
        <taxon>Neoheterodontei</taxon>
        <taxon>Myida</taxon>
        <taxon>Myoidea</taxon>
        <taxon>Myidae</taxon>
        <taxon>Mya</taxon>
    </lineage>
</organism>
<keyword evidence="2 6" id="KW-0472">Membrane</keyword>
<evidence type="ECO:0000256" key="1">
    <source>
        <dbReference type="ARBA" id="ARBA00004479"/>
    </source>
</evidence>
<name>A0ABY7F4W2_MYAAR</name>
<dbReference type="EMBL" id="CP111021">
    <property type="protein sequence ID" value="WAR17212.1"/>
    <property type="molecule type" value="Genomic_DNA"/>
</dbReference>
<evidence type="ECO:0000313" key="9">
    <source>
        <dbReference type="EMBL" id="WAR17212.1"/>
    </source>
</evidence>
<feature type="transmembrane region" description="Helical" evidence="6">
    <location>
        <begin position="343"/>
        <end position="365"/>
    </location>
</feature>
<dbReference type="InterPro" id="IPR013783">
    <property type="entry name" value="Ig-like_fold"/>
</dbReference>
<keyword evidence="7" id="KW-0732">Signal</keyword>
<keyword evidence="4" id="KW-0325">Glycoprotein</keyword>
<evidence type="ECO:0000256" key="3">
    <source>
        <dbReference type="ARBA" id="ARBA00023157"/>
    </source>
</evidence>
<sequence>MCALLLVLFLCFSSIEGQISILRKSKAEVNEFEPLALMCDTNQPFFRVHEIVWIRNNKTEWISDRYCSHQKESVHYNISCLPYRQYNLTINNVTRFNHGDRWHCRGDNYFQSNDVQVLVKVPISNITLLTEDSYLAVPENKSARLQCVCHGGIPAGQIMWLHDNGTPNDVSDDVVIPENNNETITHKDNTIATKSNVTFKAVAAHIGTSVYCKATNNNVNWLYSKFILITVLLPSSSVEITQPRTASVTAYEKEKCLFECVTSPGLPASTITWYKITNGSEVVLIANGSSITKLNNKTIVSRSWLSLAFSIAEDWTYVYCTANNSVRTLTSRQRNDDSTLAKAAIGLSSVIGTSFVFLIVGYCMIKKIRSLK</sequence>
<feature type="domain" description="Ig-like" evidence="8">
    <location>
        <begin position="17"/>
        <end position="116"/>
    </location>
</feature>
<protein>
    <recommendedName>
        <fullName evidence="8">Ig-like domain-containing protein</fullName>
    </recommendedName>
</protein>
<evidence type="ECO:0000256" key="4">
    <source>
        <dbReference type="ARBA" id="ARBA00023180"/>
    </source>
</evidence>
<dbReference type="InterPro" id="IPR051275">
    <property type="entry name" value="Cell_adhesion_signaling"/>
</dbReference>
<gene>
    <name evidence="9" type="ORF">MAR_031806</name>
</gene>
<evidence type="ECO:0000256" key="5">
    <source>
        <dbReference type="ARBA" id="ARBA00023319"/>
    </source>
</evidence>
<dbReference type="InterPro" id="IPR013162">
    <property type="entry name" value="CD80_C2-set"/>
</dbReference>
<keyword evidence="10" id="KW-1185">Reference proteome</keyword>
<dbReference type="InterPro" id="IPR036179">
    <property type="entry name" value="Ig-like_dom_sf"/>
</dbReference>
<evidence type="ECO:0000313" key="10">
    <source>
        <dbReference type="Proteomes" id="UP001164746"/>
    </source>
</evidence>
<evidence type="ECO:0000259" key="8">
    <source>
        <dbReference type="PROSITE" id="PS50835"/>
    </source>
</evidence>
<evidence type="ECO:0000256" key="2">
    <source>
        <dbReference type="ARBA" id="ARBA00023136"/>
    </source>
</evidence>
<dbReference type="PROSITE" id="PS50835">
    <property type="entry name" value="IG_LIKE"/>
    <property type="match status" value="3"/>
</dbReference>
<feature type="domain" description="Ig-like" evidence="8">
    <location>
        <begin position="122"/>
        <end position="218"/>
    </location>
</feature>
<keyword evidence="6" id="KW-1133">Transmembrane helix</keyword>
<accession>A0ABY7F4W2</accession>
<feature type="signal peptide" evidence="7">
    <location>
        <begin position="1"/>
        <end position="17"/>
    </location>
</feature>
<feature type="domain" description="Ig-like" evidence="8">
    <location>
        <begin position="234"/>
        <end position="341"/>
    </location>
</feature>
<reference evidence="9" key="1">
    <citation type="submission" date="2022-11" db="EMBL/GenBank/DDBJ databases">
        <title>Centuries of genome instability and evolution in soft-shell clam transmissible cancer (bioRxiv).</title>
        <authorList>
            <person name="Hart S.F.M."/>
            <person name="Yonemitsu M.A."/>
            <person name="Giersch R.M."/>
            <person name="Beal B.F."/>
            <person name="Arriagada G."/>
            <person name="Davis B.W."/>
            <person name="Ostrander E.A."/>
            <person name="Goff S.P."/>
            <person name="Metzger M.J."/>
        </authorList>
    </citation>
    <scope>NUCLEOTIDE SEQUENCE</scope>
    <source>
        <strain evidence="9">MELC-2E11</strain>
        <tissue evidence="9">Siphon/mantle</tissue>
    </source>
</reference>
<dbReference type="Proteomes" id="UP001164746">
    <property type="component" value="Chromosome 10"/>
</dbReference>
<proteinExistence type="predicted"/>
<dbReference type="Pfam" id="PF08205">
    <property type="entry name" value="C2-set_2"/>
    <property type="match status" value="1"/>
</dbReference>
<keyword evidence="3" id="KW-1015">Disulfide bond</keyword>
<keyword evidence="5" id="KW-0393">Immunoglobulin domain</keyword>
<evidence type="ECO:0000256" key="7">
    <source>
        <dbReference type="SAM" id="SignalP"/>
    </source>
</evidence>
<dbReference type="InterPro" id="IPR007110">
    <property type="entry name" value="Ig-like_dom"/>
</dbReference>
<evidence type="ECO:0000256" key="6">
    <source>
        <dbReference type="SAM" id="Phobius"/>
    </source>
</evidence>
<keyword evidence="6" id="KW-0812">Transmembrane</keyword>
<dbReference type="Gene3D" id="2.60.40.10">
    <property type="entry name" value="Immunoglobulins"/>
    <property type="match status" value="3"/>
</dbReference>
<comment type="subcellular location">
    <subcellularLocation>
        <location evidence="1">Membrane</location>
        <topology evidence="1">Single-pass type I membrane protein</topology>
    </subcellularLocation>
</comment>